<dbReference type="GO" id="GO:0005901">
    <property type="term" value="C:caveola"/>
    <property type="evidence" value="ECO:0007669"/>
    <property type="project" value="UniProtKB-SubCell"/>
</dbReference>
<comment type="caution">
    <text evidence="2">The sequence shown here is derived from an EMBL/GenBank/DDBJ whole genome shotgun (WGS) entry which is preliminary data.</text>
</comment>
<keyword evidence="1" id="KW-1003">Cell membrane</keyword>
<dbReference type="InterPro" id="IPR036013">
    <property type="entry name" value="Band_7/SPFH_dom_sf"/>
</dbReference>
<dbReference type="Proteomes" id="UP000222542">
    <property type="component" value="Unassembled WGS sequence"/>
</dbReference>
<name>A0A2G2Z7R5_CAPAN</name>
<organism evidence="2 3">
    <name type="scientific">Capsicum annuum</name>
    <name type="common">Capsicum pepper</name>
    <dbReference type="NCBI Taxonomy" id="4072"/>
    <lineage>
        <taxon>Eukaryota</taxon>
        <taxon>Viridiplantae</taxon>
        <taxon>Streptophyta</taxon>
        <taxon>Embryophyta</taxon>
        <taxon>Tracheophyta</taxon>
        <taxon>Spermatophyta</taxon>
        <taxon>Magnoliopsida</taxon>
        <taxon>eudicotyledons</taxon>
        <taxon>Gunneridae</taxon>
        <taxon>Pentapetalae</taxon>
        <taxon>asterids</taxon>
        <taxon>lamiids</taxon>
        <taxon>Solanales</taxon>
        <taxon>Solanaceae</taxon>
        <taxon>Solanoideae</taxon>
        <taxon>Capsiceae</taxon>
        <taxon>Capsicum</taxon>
    </lineage>
</organism>
<reference evidence="2 3" key="1">
    <citation type="journal article" date="2014" name="Nat. Genet.">
        <title>Genome sequence of the hot pepper provides insights into the evolution of pungency in Capsicum species.</title>
        <authorList>
            <person name="Kim S."/>
            <person name="Park M."/>
            <person name="Yeom S.I."/>
            <person name="Kim Y.M."/>
            <person name="Lee J.M."/>
            <person name="Lee H.A."/>
            <person name="Seo E."/>
            <person name="Choi J."/>
            <person name="Cheong K."/>
            <person name="Kim K.T."/>
            <person name="Jung K."/>
            <person name="Lee G.W."/>
            <person name="Oh S.K."/>
            <person name="Bae C."/>
            <person name="Kim S.B."/>
            <person name="Lee H.Y."/>
            <person name="Kim S.Y."/>
            <person name="Kim M.S."/>
            <person name="Kang B.C."/>
            <person name="Jo Y.D."/>
            <person name="Yang H.B."/>
            <person name="Jeong H.J."/>
            <person name="Kang W.H."/>
            <person name="Kwon J.K."/>
            <person name="Shin C."/>
            <person name="Lim J.Y."/>
            <person name="Park J.H."/>
            <person name="Huh J.H."/>
            <person name="Kim J.S."/>
            <person name="Kim B.D."/>
            <person name="Cohen O."/>
            <person name="Paran I."/>
            <person name="Suh M.C."/>
            <person name="Lee S.B."/>
            <person name="Kim Y.K."/>
            <person name="Shin Y."/>
            <person name="Noh S.J."/>
            <person name="Park J."/>
            <person name="Seo Y.S."/>
            <person name="Kwon S.Y."/>
            <person name="Kim H.A."/>
            <person name="Park J.M."/>
            <person name="Kim H.J."/>
            <person name="Choi S.B."/>
            <person name="Bosland P.W."/>
            <person name="Reeves G."/>
            <person name="Jo S.H."/>
            <person name="Lee B.W."/>
            <person name="Cho H.T."/>
            <person name="Choi H.S."/>
            <person name="Lee M.S."/>
            <person name="Yu Y."/>
            <person name="Do Choi Y."/>
            <person name="Park B.S."/>
            <person name="van Deynze A."/>
            <person name="Ashrafi H."/>
            <person name="Hill T."/>
            <person name="Kim W.T."/>
            <person name="Pai H.S."/>
            <person name="Ahn H.K."/>
            <person name="Yeam I."/>
            <person name="Giovannoni J.J."/>
            <person name="Rose J.K."/>
            <person name="Sorensen I."/>
            <person name="Lee S.J."/>
            <person name="Kim R.W."/>
            <person name="Choi I.Y."/>
            <person name="Choi B.S."/>
            <person name="Lim J.S."/>
            <person name="Lee Y.H."/>
            <person name="Choi D."/>
        </authorList>
    </citation>
    <scope>NUCLEOTIDE SEQUENCE [LARGE SCALE GENOMIC DNA]</scope>
    <source>
        <strain evidence="3">cv. CM334</strain>
    </source>
</reference>
<proteinExistence type="inferred from homology"/>
<sequence>MTRRSNSNHVKELFKEIIQGETHALAASTTMEQIFKGIKEFKKEIFEKVQFELN</sequence>
<dbReference type="SUPFAM" id="SSF117892">
    <property type="entry name" value="Band 7/SPFH domain"/>
    <property type="match status" value="1"/>
</dbReference>
<accession>A0A2G2Z7R5</accession>
<gene>
    <name evidence="2" type="ORF">T459_16105</name>
</gene>
<dbReference type="AlphaFoldDB" id="A0A2G2Z7R5"/>
<dbReference type="PANTHER" id="PTHR13806">
    <property type="entry name" value="FLOTILLIN-RELATED"/>
    <property type="match status" value="1"/>
</dbReference>
<evidence type="ECO:0000313" key="2">
    <source>
        <dbReference type="EMBL" id="PHT78053.1"/>
    </source>
</evidence>
<dbReference type="InterPro" id="IPR027705">
    <property type="entry name" value="Flotillin_fam"/>
</dbReference>
<evidence type="ECO:0000313" key="3">
    <source>
        <dbReference type="Proteomes" id="UP000222542"/>
    </source>
</evidence>
<comment type="similarity">
    <text evidence="1">Belongs to the band 7/mec-2 family. Flotillin subfamily.</text>
</comment>
<dbReference type="Gramene" id="PHT78053">
    <property type="protein sequence ID" value="PHT78053"/>
    <property type="gene ID" value="T459_16105"/>
</dbReference>
<dbReference type="Gene3D" id="3.30.479.30">
    <property type="entry name" value="Band 7 domain"/>
    <property type="match status" value="1"/>
</dbReference>
<keyword evidence="3" id="KW-1185">Reference proteome</keyword>
<keyword evidence="1" id="KW-0472">Membrane</keyword>
<dbReference type="PANTHER" id="PTHR13806:SF37">
    <property type="entry name" value="FLOTILLIN-LIKE"/>
    <property type="match status" value="1"/>
</dbReference>
<dbReference type="EMBL" id="AYRZ02000006">
    <property type="protein sequence ID" value="PHT78053.1"/>
    <property type="molecule type" value="Genomic_DNA"/>
</dbReference>
<comment type="subcellular location">
    <subcellularLocation>
        <location evidence="1">Cell membrane</location>
        <topology evidence="1">Lipid-anchor</topology>
    </subcellularLocation>
    <subcellularLocation>
        <location evidence="1">Membrane</location>
        <location evidence="1">Caveola</location>
    </subcellularLocation>
</comment>
<reference evidence="2 3" key="2">
    <citation type="journal article" date="2017" name="Genome Biol.">
        <title>New reference genome sequences of hot pepper reveal the massive evolution of plant disease-resistance genes by retroduplication.</title>
        <authorList>
            <person name="Kim S."/>
            <person name="Park J."/>
            <person name="Yeom S.I."/>
            <person name="Kim Y.M."/>
            <person name="Seo E."/>
            <person name="Kim K.T."/>
            <person name="Kim M.S."/>
            <person name="Lee J.M."/>
            <person name="Cheong K."/>
            <person name="Shin H.S."/>
            <person name="Kim S.B."/>
            <person name="Han K."/>
            <person name="Lee J."/>
            <person name="Park M."/>
            <person name="Lee H.A."/>
            <person name="Lee H.Y."/>
            <person name="Lee Y."/>
            <person name="Oh S."/>
            <person name="Lee J.H."/>
            <person name="Choi E."/>
            <person name="Choi E."/>
            <person name="Lee S.E."/>
            <person name="Jeon J."/>
            <person name="Kim H."/>
            <person name="Choi G."/>
            <person name="Song H."/>
            <person name="Lee J."/>
            <person name="Lee S.C."/>
            <person name="Kwon J.K."/>
            <person name="Lee H.Y."/>
            <person name="Koo N."/>
            <person name="Hong Y."/>
            <person name="Kim R.W."/>
            <person name="Kang W.H."/>
            <person name="Huh J.H."/>
            <person name="Kang B.C."/>
            <person name="Yang T.J."/>
            <person name="Lee Y.H."/>
            <person name="Bennetzen J.L."/>
            <person name="Choi D."/>
        </authorList>
    </citation>
    <scope>NUCLEOTIDE SEQUENCE [LARGE SCALE GENOMIC DNA]</scope>
    <source>
        <strain evidence="3">cv. CM334</strain>
    </source>
</reference>
<protein>
    <recommendedName>
        <fullName evidence="1">Flotillin-like</fullName>
    </recommendedName>
</protein>
<evidence type="ECO:0000256" key="1">
    <source>
        <dbReference type="RuleBase" id="RU366054"/>
    </source>
</evidence>